<evidence type="ECO:0000313" key="1">
    <source>
        <dbReference type="EMBL" id="KAK7801170.1"/>
    </source>
</evidence>
<evidence type="ECO:0000313" key="2">
    <source>
        <dbReference type="Proteomes" id="UP001488838"/>
    </source>
</evidence>
<dbReference type="Proteomes" id="UP001488838">
    <property type="component" value="Unassembled WGS sequence"/>
</dbReference>
<accession>A0AAW0HI28</accession>
<organism evidence="1 2">
    <name type="scientific">Myodes glareolus</name>
    <name type="common">Bank vole</name>
    <name type="synonym">Clethrionomys glareolus</name>
    <dbReference type="NCBI Taxonomy" id="447135"/>
    <lineage>
        <taxon>Eukaryota</taxon>
        <taxon>Metazoa</taxon>
        <taxon>Chordata</taxon>
        <taxon>Craniata</taxon>
        <taxon>Vertebrata</taxon>
        <taxon>Euteleostomi</taxon>
        <taxon>Mammalia</taxon>
        <taxon>Eutheria</taxon>
        <taxon>Euarchontoglires</taxon>
        <taxon>Glires</taxon>
        <taxon>Rodentia</taxon>
        <taxon>Myomorpha</taxon>
        <taxon>Muroidea</taxon>
        <taxon>Cricetidae</taxon>
        <taxon>Arvicolinae</taxon>
        <taxon>Myodes</taxon>
    </lineage>
</organism>
<dbReference type="EMBL" id="JBBHLL010000517">
    <property type="protein sequence ID" value="KAK7801170.1"/>
    <property type="molecule type" value="Genomic_DNA"/>
</dbReference>
<reference evidence="1 2" key="1">
    <citation type="journal article" date="2023" name="bioRxiv">
        <title>Conserved and derived expression patterns and positive selection on dental genes reveal complex evolutionary context of ever-growing rodent molars.</title>
        <authorList>
            <person name="Calamari Z.T."/>
            <person name="Song A."/>
            <person name="Cohen E."/>
            <person name="Akter M."/>
            <person name="Roy R.D."/>
            <person name="Hallikas O."/>
            <person name="Christensen M.M."/>
            <person name="Li P."/>
            <person name="Marangoni P."/>
            <person name="Jernvall J."/>
            <person name="Klein O.D."/>
        </authorList>
    </citation>
    <scope>NUCLEOTIDE SEQUENCE [LARGE SCALE GENOMIC DNA]</scope>
    <source>
        <strain evidence="1">V071</strain>
    </source>
</reference>
<protein>
    <submittedName>
        <fullName evidence="1">Uncharacterized protein</fullName>
    </submittedName>
</protein>
<keyword evidence="2" id="KW-1185">Reference proteome</keyword>
<comment type="caution">
    <text evidence="1">The sequence shown here is derived from an EMBL/GenBank/DDBJ whole genome shotgun (WGS) entry which is preliminary data.</text>
</comment>
<dbReference type="AlphaFoldDB" id="A0AAW0HI28"/>
<gene>
    <name evidence="1" type="ORF">U0070_007084</name>
</gene>
<sequence length="194" mass="21382">MRTVRMLRWKQPILGRRKARVWKRRSHLNDCTCSEKPCTLEHSKPQLPLKSASNFTGRMLDSSVSFDLEPRSVLALMGKSLAPVSPQDTGKSSLGLCVPPGLEGVQTRLVLEGDIFTEIIVSKPKPMAGLEFSLAQVNLKLSTLLSQMFENLGKSMQAGGKVKDCGNRERHQKIRHRADLMVSEGESGGASLDP</sequence>
<name>A0AAW0HI28_MYOGA</name>
<proteinExistence type="predicted"/>